<accession>A0A6N9YTE9</accession>
<keyword evidence="1" id="KW-0378">Hydrolase</keyword>
<reference evidence="1 2" key="1">
    <citation type="submission" date="2020-02" db="EMBL/GenBank/DDBJ databases">
        <authorList>
            <person name="Li X.-J."/>
            <person name="Feng X.-M."/>
        </authorList>
    </citation>
    <scope>NUCLEOTIDE SEQUENCE [LARGE SCALE GENOMIC DNA]</scope>
    <source>
        <strain evidence="1 2">CGMCC 4.7225</strain>
    </source>
</reference>
<dbReference type="SUPFAM" id="SSF53474">
    <property type="entry name" value="alpha/beta-Hydrolases"/>
    <property type="match status" value="1"/>
</dbReference>
<evidence type="ECO:0000313" key="1">
    <source>
        <dbReference type="EMBL" id="NED98220.1"/>
    </source>
</evidence>
<dbReference type="Proteomes" id="UP000469185">
    <property type="component" value="Unassembled WGS sequence"/>
</dbReference>
<organism evidence="1 2">
    <name type="scientific">Phytoactinopolyspora alkaliphila</name>
    <dbReference type="NCBI Taxonomy" id="1783498"/>
    <lineage>
        <taxon>Bacteria</taxon>
        <taxon>Bacillati</taxon>
        <taxon>Actinomycetota</taxon>
        <taxon>Actinomycetes</taxon>
        <taxon>Jiangellales</taxon>
        <taxon>Jiangellaceae</taxon>
        <taxon>Phytoactinopolyspora</taxon>
    </lineage>
</organism>
<proteinExistence type="predicted"/>
<evidence type="ECO:0000313" key="2">
    <source>
        <dbReference type="Proteomes" id="UP000469185"/>
    </source>
</evidence>
<dbReference type="InterPro" id="IPR029058">
    <property type="entry name" value="AB_hydrolase_fold"/>
</dbReference>
<dbReference type="EMBL" id="JAAGOB010000017">
    <property type="protein sequence ID" value="NED98220.1"/>
    <property type="molecule type" value="Genomic_DNA"/>
</dbReference>
<protein>
    <submittedName>
        <fullName evidence="1">Alpha/beta hydrolase</fullName>
    </submittedName>
</protein>
<dbReference type="Gene3D" id="3.40.50.1820">
    <property type="entry name" value="alpha/beta hydrolase"/>
    <property type="match status" value="1"/>
</dbReference>
<name>A0A6N9YTE9_9ACTN</name>
<sequence>MTTFFLVHGGLWEPGMDAHRFWHVPGIVTGLEERRFDVLAPDRPVQPPSWSAEAEHLAELLPDRPVTMLAGSNGTSAAVRLALANPERFDRLILAWPATAGHPEVDARTRRSLIEQGAAAEIADALLAGETLRGVEDAELATLTRPVGLLPAVPEDPFHQHHTVDSLEEALPNTVRLPGTTEPPRPDFGQQLNRFLDAVTLFARP</sequence>
<comment type="caution">
    <text evidence="1">The sequence shown here is derived from an EMBL/GenBank/DDBJ whole genome shotgun (WGS) entry which is preliminary data.</text>
</comment>
<dbReference type="RefSeq" id="WP_163821006.1">
    <property type="nucleotide sequence ID" value="NZ_JAAGOB010000017.1"/>
</dbReference>
<keyword evidence="2" id="KW-1185">Reference proteome</keyword>
<dbReference type="GO" id="GO:0016787">
    <property type="term" value="F:hydrolase activity"/>
    <property type="evidence" value="ECO:0007669"/>
    <property type="project" value="UniProtKB-KW"/>
</dbReference>
<gene>
    <name evidence="1" type="ORF">G1H11_23240</name>
</gene>
<dbReference type="AlphaFoldDB" id="A0A6N9YTE9"/>